<evidence type="ECO:0008006" key="3">
    <source>
        <dbReference type="Google" id="ProtNLM"/>
    </source>
</evidence>
<proteinExistence type="predicted"/>
<dbReference type="EMBL" id="BSPD01000087">
    <property type="protein sequence ID" value="GLS27737.1"/>
    <property type="molecule type" value="Genomic_DNA"/>
</dbReference>
<organism evidence="1 2">
    <name type="scientific">Marinibactrum halimedae</name>
    <dbReference type="NCBI Taxonomy" id="1444977"/>
    <lineage>
        <taxon>Bacteria</taxon>
        <taxon>Pseudomonadati</taxon>
        <taxon>Pseudomonadota</taxon>
        <taxon>Gammaproteobacteria</taxon>
        <taxon>Cellvibrionales</taxon>
        <taxon>Cellvibrionaceae</taxon>
        <taxon>Marinibactrum</taxon>
    </lineage>
</organism>
<evidence type="ECO:0000313" key="2">
    <source>
        <dbReference type="Proteomes" id="UP001156870"/>
    </source>
</evidence>
<sequence length="123" mass="14161">MIEHYVSQLLHTNTALANIVDDRISLHISSAKDDFVTFKLPSHRRSLDISNEKSNNMARVQVDCYSKRNARTMANAIVDAWHGAVIPPFDQIINDSEITFYEDDTHLERITLDFAFYFSEVNL</sequence>
<comment type="caution">
    <text evidence="1">The sequence shown here is derived from an EMBL/GenBank/DDBJ whole genome shotgun (WGS) entry which is preliminary data.</text>
</comment>
<protein>
    <recommendedName>
        <fullName evidence="3">DUF3168 domain-containing protein</fullName>
    </recommendedName>
</protein>
<dbReference type="Proteomes" id="UP001156870">
    <property type="component" value="Unassembled WGS sequence"/>
</dbReference>
<gene>
    <name evidence="1" type="ORF">GCM10007877_34560</name>
</gene>
<reference evidence="1 2" key="1">
    <citation type="journal article" date="2014" name="Int. J. Syst. Evol. Microbiol.">
        <title>Complete genome sequence of Corynebacterium casei LMG S-19264T (=DSM 44701T), isolated from a smear-ripened cheese.</title>
        <authorList>
            <consortium name="US DOE Joint Genome Institute (JGI-PGF)"/>
            <person name="Walter F."/>
            <person name="Albersmeier A."/>
            <person name="Kalinowski J."/>
            <person name="Ruckert C."/>
        </authorList>
    </citation>
    <scope>NUCLEOTIDE SEQUENCE [LARGE SCALE GENOMIC DNA]</scope>
    <source>
        <strain evidence="1 2">NBRC 110095</strain>
    </source>
</reference>
<dbReference type="AlphaFoldDB" id="A0AA37TAC0"/>
<keyword evidence="2" id="KW-1185">Reference proteome</keyword>
<name>A0AA37TAC0_9GAMM</name>
<dbReference type="RefSeq" id="WP_232593483.1">
    <property type="nucleotide sequence ID" value="NZ_BSPD01000087.1"/>
</dbReference>
<evidence type="ECO:0000313" key="1">
    <source>
        <dbReference type="EMBL" id="GLS27737.1"/>
    </source>
</evidence>
<accession>A0AA37TAC0</accession>